<protein>
    <submittedName>
        <fullName evidence="1">Uncharacterized protein</fullName>
    </submittedName>
</protein>
<organism evidence="1 2">
    <name type="scientific">Xylaria bambusicola</name>
    <dbReference type="NCBI Taxonomy" id="326684"/>
    <lineage>
        <taxon>Eukaryota</taxon>
        <taxon>Fungi</taxon>
        <taxon>Dikarya</taxon>
        <taxon>Ascomycota</taxon>
        <taxon>Pezizomycotina</taxon>
        <taxon>Sordariomycetes</taxon>
        <taxon>Xylariomycetidae</taxon>
        <taxon>Xylariales</taxon>
        <taxon>Xylariaceae</taxon>
        <taxon>Xylaria</taxon>
    </lineage>
</organism>
<evidence type="ECO:0000313" key="1">
    <source>
        <dbReference type="EMBL" id="KAK5636874.1"/>
    </source>
</evidence>
<keyword evidence="2" id="KW-1185">Reference proteome</keyword>
<proteinExistence type="predicted"/>
<dbReference type="Proteomes" id="UP001305414">
    <property type="component" value="Unassembled WGS sequence"/>
</dbReference>
<dbReference type="AlphaFoldDB" id="A0AAN7V5S8"/>
<evidence type="ECO:0000313" key="2">
    <source>
        <dbReference type="Proteomes" id="UP001305414"/>
    </source>
</evidence>
<sequence>MADFSASTSGFESKSIGSGAGAGAAVASRCELWVCVGRSGNVAAFKGGVIGLYVGRTGDEEREEVRGCCGCGCSREIEVMGSGTGMGVVDCKGLAGGLLLLEAGADGRFADSCCCDSFEAAASVLRGGPAIDGAIVWRMLIEMSRFGWRDKELK</sequence>
<dbReference type="EMBL" id="JAWHQM010000082">
    <property type="protein sequence ID" value="KAK5636874.1"/>
    <property type="molecule type" value="Genomic_DNA"/>
</dbReference>
<comment type="caution">
    <text evidence="1">The sequence shown here is derived from an EMBL/GenBank/DDBJ whole genome shotgun (WGS) entry which is preliminary data.</text>
</comment>
<gene>
    <name evidence="1" type="ORF">RRF57_012586</name>
</gene>
<name>A0AAN7V5S8_9PEZI</name>
<accession>A0AAN7V5S8</accession>
<reference evidence="1 2" key="1">
    <citation type="submission" date="2023-10" db="EMBL/GenBank/DDBJ databases">
        <title>Draft genome sequence of Xylaria bambusicola isolate GMP-LS, the root and basal stem rot pathogen of sugarcane in Indonesia.</title>
        <authorList>
            <person name="Selvaraj P."/>
            <person name="Muralishankar V."/>
            <person name="Muruganantham S."/>
            <person name="Sp S."/>
            <person name="Haryani S."/>
            <person name="Lau K.J.X."/>
            <person name="Naqvi N.I."/>
        </authorList>
    </citation>
    <scope>NUCLEOTIDE SEQUENCE [LARGE SCALE GENOMIC DNA]</scope>
    <source>
        <strain evidence="1">GMP-LS</strain>
    </source>
</reference>